<evidence type="ECO:0000256" key="7">
    <source>
        <dbReference type="ARBA" id="ARBA00023136"/>
    </source>
</evidence>
<dbReference type="PROSITE" id="PS51846">
    <property type="entry name" value="CNNM"/>
    <property type="match status" value="1"/>
</dbReference>
<dbReference type="Pfam" id="PF00571">
    <property type="entry name" value="CBS"/>
    <property type="match status" value="2"/>
</dbReference>
<accession>A0A6M0H6H4</accession>
<feature type="transmembrane region" description="Helical" evidence="10">
    <location>
        <begin position="127"/>
        <end position="145"/>
    </location>
</feature>
<evidence type="ECO:0000256" key="9">
    <source>
        <dbReference type="PROSITE-ProRule" id="PRU01193"/>
    </source>
</evidence>
<dbReference type="Pfam" id="PF01595">
    <property type="entry name" value="CNNM"/>
    <property type="match status" value="1"/>
</dbReference>
<dbReference type="InterPro" id="IPR046342">
    <property type="entry name" value="CBS_dom_sf"/>
</dbReference>
<evidence type="ECO:0000256" key="3">
    <source>
        <dbReference type="ARBA" id="ARBA00022692"/>
    </source>
</evidence>
<dbReference type="AlphaFoldDB" id="A0A6M0H6H4"/>
<evidence type="ECO:0000256" key="4">
    <source>
        <dbReference type="ARBA" id="ARBA00022737"/>
    </source>
</evidence>
<dbReference type="Pfam" id="PF03471">
    <property type="entry name" value="CorC_HlyC"/>
    <property type="match status" value="1"/>
</dbReference>
<dbReference type="SUPFAM" id="SSF54631">
    <property type="entry name" value="CBS-domain pair"/>
    <property type="match status" value="1"/>
</dbReference>
<comment type="caution">
    <text evidence="13">The sequence shown here is derived from an EMBL/GenBank/DDBJ whole genome shotgun (WGS) entry which is preliminary data.</text>
</comment>
<dbReference type="PANTHER" id="PTHR22777">
    <property type="entry name" value="HEMOLYSIN-RELATED"/>
    <property type="match status" value="1"/>
</dbReference>
<dbReference type="SMART" id="SM01091">
    <property type="entry name" value="CorC_HlyC"/>
    <property type="match status" value="1"/>
</dbReference>
<keyword evidence="7 9" id="KW-0472">Membrane</keyword>
<dbReference type="CDD" id="cd04590">
    <property type="entry name" value="CBS_pair_CorC_HlyC_assoc"/>
    <property type="match status" value="1"/>
</dbReference>
<dbReference type="GO" id="GO:0005886">
    <property type="term" value="C:plasma membrane"/>
    <property type="evidence" value="ECO:0007669"/>
    <property type="project" value="TreeGrafter"/>
</dbReference>
<dbReference type="RefSeq" id="WP_199870342.1">
    <property type="nucleotide sequence ID" value="NZ_JAAGPU010000023.1"/>
</dbReference>
<name>A0A6M0H6H4_9CLOT</name>
<keyword evidence="5 9" id="KW-1133">Transmembrane helix</keyword>
<dbReference type="PROSITE" id="PS51371">
    <property type="entry name" value="CBS"/>
    <property type="match status" value="2"/>
</dbReference>
<organism evidence="13 14">
    <name type="scientific">Clostridium senegalense</name>
    <dbReference type="NCBI Taxonomy" id="1465809"/>
    <lineage>
        <taxon>Bacteria</taxon>
        <taxon>Bacillati</taxon>
        <taxon>Bacillota</taxon>
        <taxon>Clostridia</taxon>
        <taxon>Eubacteriales</taxon>
        <taxon>Clostridiaceae</taxon>
        <taxon>Clostridium</taxon>
    </lineage>
</organism>
<dbReference type="InterPro" id="IPR005170">
    <property type="entry name" value="Transptr-assoc_dom"/>
</dbReference>
<dbReference type="Proteomes" id="UP000481872">
    <property type="component" value="Unassembled WGS sequence"/>
</dbReference>
<evidence type="ECO:0000256" key="10">
    <source>
        <dbReference type="SAM" id="Phobius"/>
    </source>
</evidence>
<evidence type="ECO:0000256" key="1">
    <source>
        <dbReference type="ARBA" id="ARBA00004141"/>
    </source>
</evidence>
<dbReference type="EMBL" id="JAAGPU010000023">
    <property type="protein sequence ID" value="NEU05583.1"/>
    <property type="molecule type" value="Genomic_DNA"/>
</dbReference>
<dbReference type="SUPFAM" id="SSF56176">
    <property type="entry name" value="FAD-binding/transporter-associated domain-like"/>
    <property type="match status" value="1"/>
</dbReference>
<keyword evidence="6 8" id="KW-0129">CBS domain</keyword>
<feature type="transmembrane region" description="Helical" evidence="10">
    <location>
        <begin position="87"/>
        <end position="107"/>
    </location>
</feature>
<keyword evidence="4" id="KW-0677">Repeat</keyword>
<feature type="domain" description="CBS" evidence="11">
    <location>
        <begin position="208"/>
        <end position="269"/>
    </location>
</feature>
<protein>
    <submittedName>
        <fullName evidence="13">HlyC/CorC family transporter</fullName>
    </submittedName>
</protein>
<dbReference type="InterPro" id="IPR016169">
    <property type="entry name" value="FAD-bd_PCMH_sub2"/>
</dbReference>
<dbReference type="Gene3D" id="3.30.465.10">
    <property type="match status" value="1"/>
</dbReference>
<keyword evidence="14" id="KW-1185">Reference proteome</keyword>
<feature type="domain" description="CBS" evidence="11">
    <location>
        <begin position="272"/>
        <end position="329"/>
    </location>
</feature>
<evidence type="ECO:0000256" key="5">
    <source>
        <dbReference type="ARBA" id="ARBA00022989"/>
    </source>
</evidence>
<evidence type="ECO:0000313" key="13">
    <source>
        <dbReference type="EMBL" id="NEU05583.1"/>
    </source>
</evidence>
<dbReference type="InterPro" id="IPR044751">
    <property type="entry name" value="Ion_transp-like_CBS"/>
</dbReference>
<dbReference type="PANTHER" id="PTHR22777:SF17">
    <property type="entry name" value="UPF0053 PROTEIN SLL0260"/>
    <property type="match status" value="1"/>
</dbReference>
<dbReference type="InterPro" id="IPR000644">
    <property type="entry name" value="CBS_dom"/>
</dbReference>
<evidence type="ECO:0000313" key="14">
    <source>
        <dbReference type="Proteomes" id="UP000481872"/>
    </source>
</evidence>
<proteinExistence type="inferred from homology"/>
<comment type="subcellular location">
    <subcellularLocation>
        <location evidence="1">Membrane</location>
        <topology evidence="1">Multi-pass membrane protein</topology>
    </subcellularLocation>
</comment>
<reference evidence="13 14" key="1">
    <citation type="submission" date="2020-02" db="EMBL/GenBank/DDBJ databases">
        <title>Genome assembly of a novel Clostridium senegalense strain.</title>
        <authorList>
            <person name="Gupta T.B."/>
            <person name="Jauregui R."/>
            <person name="Maclean P."/>
            <person name="Nawarathana A."/>
            <person name="Brightwell G."/>
        </authorList>
    </citation>
    <scope>NUCLEOTIDE SEQUENCE [LARGE SCALE GENOMIC DNA]</scope>
    <source>
        <strain evidence="13 14">AGRFS4</strain>
    </source>
</reference>
<keyword evidence="3 9" id="KW-0812">Transmembrane</keyword>
<dbReference type="InterPro" id="IPR036318">
    <property type="entry name" value="FAD-bd_PCMH-like_sf"/>
</dbReference>
<gene>
    <name evidence="13" type="ORF">G3M99_12105</name>
</gene>
<dbReference type="InterPro" id="IPR002550">
    <property type="entry name" value="CNNM"/>
</dbReference>
<feature type="domain" description="CNNM transmembrane" evidence="12">
    <location>
        <begin position="1"/>
        <end position="189"/>
    </location>
</feature>
<dbReference type="Gene3D" id="3.10.580.10">
    <property type="entry name" value="CBS-domain"/>
    <property type="match status" value="1"/>
</dbReference>
<dbReference type="FunFam" id="3.10.580.10:FF:000002">
    <property type="entry name" value="Magnesium/cobalt efflux protein CorC"/>
    <property type="match status" value="1"/>
</dbReference>
<comment type="similarity">
    <text evidence="2">Belongs to the UPF0053 family.</text>
</comment>
<dbReference type="GO" id="GO:0050660">
    <property type="term" value="F:flavin adenine dinucleotide binding"/>
    <property type="evidence" value="ECO:0007669"/>
    <property type="project" value="InterPro"/>
</dbReference>
<evidence type="ECO:0000259" key="11">
    <source>
        <dbReference type="PROSITE" id="PS51371"/>
    </source>
</evidence>
<sequence>MNINNSGKIIILFFLLALSSFFSASETALMSLSKLRVRYLVDQNIKNADIVSKLIDNPNKLLSAILIGNNIVNIGASSLATVIAIDYFSSAGVGIATGIMTILVLIFGEITPKSFAANDPEKISLKVCKIISLTIIILNPIIIIFNKLTELILKLLGSKNNSKKPFITEDELKTLVNVGHEEGILEIEEKAMIHNVFEFTDLQVKDIMTQRTNIIAIQLCTPYEDIMELFKEEHFSRIPVYENNVDEIVGILHLKDLIFHNIDNDNFDIKEHLRTPYFTYEYKPISELFSDMRKKRVSLSIVLDEYGGTAGLISIEDLVEEIVGDLDDEYDEHTKNIEIINENEFLVDGFTKLSEVNEILGSSIESEDFDTIGGYIIGEFGWIPQEGDMIEVKDLTFIIDKIDRTRISLIKIIKHPKI</sequence>
<evidence type="ECO:0000256" key="6">
    <source>
        <dbReference type="ARBA" id="ARBA00023122"/>
    </source>
</evidence>
<evidence type="ECO:0000256" key="2">
    <source>
        <dbReference type="ARBA" id="ARBA00006337"/>
    </source>
</evidence>
<evidence type="ECO:0000256" key="8">
    <source>
        <dbReference type="PROSITE-ProRule" id="PRU00703"/>
    </source>
</evidence>
<evidence type="ECO:0000259" key="12">
    <source>
        <dbReference type="PROSITE" id="PS51846"/>
    </source>
</evidence>